<comment type="caution">
    <text evidence="1">The sequence shown here is derived from an EMBL/GenBank/DDBJ whole genome shotgun (WGS) entry which is preliminary data.</text>
</comment>
<proteinExistence type="predicted"/>
<protein>
    <submittedName>
        <fullName evidence="1">Uncharacterized protein</fullName>
    </submittedName>
</protein>
<evidence type="ECO:0000313" key="2">
    <source>
        <dbReference type="Proteomes" id="UP000030011"/>
    </source>
</evidence>
<dbReference type="STRING" id="1385521.N803_03535"/>
<dbReference type="OrthoDB" id="4913867at2"/>
<sequence>MTVADRSKFVGLKVAGFPVITSTVAPNATIEILGVASVTFHKSVRTTRGLEVVMLEIRLAKTIAGLPTGTLVQVAGANAAVRG</sequence>
<gene>
    <name evidence="1" type="ORF">N803_03535</name>
</gene>
<dbReference type="AlphaFoldDB" id="A0A0A0JU83"/>
<dbReference type="eggNOG" id="ENOG50338V6">
    <property type="taxonomic scope" value="Bacteria"/>
</dbReference>
<accession>A0A0A0JU83</accession>
<evidence type="ECO:0000313" key="1">
    <source>
        <dbReference type="EMBL" id="KGN39637.1"/>
    </source>
</evidence>
<name>A0A0A0JU83_9MICO</name>
<dbReference type="NCBIfam" id="NF040603">
    <property type="entry name" value="choice_anch_P"/>
    <property type="match status" value="1"/>
</dbReference>
<keyword evidence="2" id="KW-1185">Reference proteome</keyword>
<dbReference type="Proteomes" id="UP000030011">
    <property type="component" value="Unassembled WGS sequence"/>
</dbReference>
<reference evidence="1 2" key="1">
    <citation type="submission" date="2013-08" db="EMBL/GenBank/DDBJ databases">
        <title>The genome sequence of Knoellia subterranea.</title>
        <authorList>
            <person name="Zhu W."/>
            <person name="Wang G."/>
        </authorList>
    </citation>
    <scope>NUCLEOTIDE SEQUENCE [LARGE SCALE GENOMIC DNA]</scope>
    <source>
        <strain evidence="1 2">KCTC 19937</strain>
    </source>
</reference>
<organism evidence="1 2">
    <name type="scientific">Knoellia subterranea KCTC 19937</name>
    <dbReference type="NCBI Taxonomy" id="1385521"/>
    <lineage>
        <taxon>Bacteria</taxon>
        <taxon>Bacillati</taxon>
        <taxon>Actinomycetota</taxon>
        <taxon>Actinomycetes</taxon>
        <taxon>Micrococcales</taxon>
        <taxon>Intrasporangiaceae</taxon>
        <taxon>Knoellia</taxon>
    </lineage>
</organism>
<dbReference type="EMBL" id="AVPK01000001">
    <property type="protein sequence ID" value="KGN39637.1"/>
    <property type="molecule type" value="Genomic_DNA"/>
</dbReference>